<evidence type="ECO:0000256" key="1">
    <source>
        <dbReference type="SAM" id="MobiDB-lite"/>
    </source>
</evidence>
<sequence length="58" mass="6841">MKEKIVKEKVDQKAEAMVVEKSMKKDKERKSYGIKIDEGRSKLRHDKRSKEDESTESD</sequence>
<protein>
    <submittedName>
        <fullName evidence="2">Uncharacterized protein</fullName>
    </submittedName>
</protein>
<feature type="compositionally biased region" description="Basic and acidic residues" evidence="1">
    <location>
        <begin position="21"/>
        <end position="41"/>
    </location>
</feature>
<accession>A0A392V7H0</accession>
<name>A0A392V7H0_9FABA</name>
<dbReference type="AlphaFoldDB" id="A0A392V7H0"/>
<reference evidence="2 3" key="1">
    <citation type="journal article" date="2018" name="Front. Plant Sci.">
        <title>Red Clover (Trifolium pratense) and Zigzag Clover (T. medium) - A Picture of Genomic Similarities and Differences.</title>
        <authorList>
            <person name="Dluhosova J."/>
            <person name="Istvanek J."/>
            <person name="Nedelnik J."/>
            <person name="Repkova J."/>
        </authorList>
    </citation>
    <scope>NUCLEOTIDE SEQUENCE [LARGE SCALE GENOMIC DNA]</scope>
    <source>
        <strain evidence="3">cv. 10/8</strain>
        <tissue evidence="2">Leaf</tissue>
    </source>
</reference>
<evidence type="ECO:0000313" key="2">
    <source>
        <dbReference type="EMBL" id="MCI84246.1"/>
    </source>
</evidence>
<evidence type="ECO:0000313" key="3">
    <source>
        <dbReference type="Proteomes" id="UP000265520"/>
    </source>
</evidence>
<organism evidence="2 3">
    <name type="scientific">Trifolium medium</name>
    <dbReference type="NCBI Taxonomy" id="97028"/>
    <lineage>
        <taxon>Eukaryota</taxon>
        <taxon>Viridiplantae</taxon>
        <taxon>Streptophyta</taxon>
        <taxon>Embryophyta</taxon>
        <taxon>Tracheophyta</taxon>
        <taxon>Spermatophyta</taxon>
        <taxon>Magnoliopsida</taxon>
        <taxon>eudicotyledons</taxon>
        <taxon>Gunneridae</taxon>
        <taxon>Pentapetalae</taxon>
        <taxon>rosids</taxon>
        <taxon>fabids</taxon>
        <taxon>Fabales</taxon>
        <taxon>Fabaceae</taxon>
        <taxon>Papilionoideae</taxon>
        <taxon>50 kb inversion clade</taxon>
        <taxon>NPAAA clade</taxon>
        <taxon>Hologalegina</taxon>
        <taxon>IRL clade</taxon>
        <taxon>Trifolieae</taxon>
        <taxon>Trifolium</taxon>
    </lineage>
</organism>
<proteinExistence type="predicted"/>
<comment type="caution">
    <text evidence="2">The sequence shown here is derived from an EMBL/GenBank/DDBJ whole genome shotgun (WGS) entry which is preliminary data.</text>
</comment>
<dbReference type="EMBL" id="LXQA011086266">
    <property type="protein sequence ID" value="MCI84246.1"/>
    <property type="molecule type" value="Genomic_DNA"/>
</dbReference>
<keyword evidence="3" id="KW-1185">Reference proteome</keyword>
<feature type="non-terminal residue" evidence="2">
    <location>
        <position position="58"/>
    </location>
</feature>
<dbReference type="Proteomes" id="UP000265520">
    <property type="component" value="Unassembled WGS sequence"/>
</dbReference>
<feature type="region of interest" description="Disordered" evidence="1">
    <location>
        <begin position="20"/>
        <end position="58"/>
    </location>
</feature>